<feature type="compositionally biased region" description="Polar residues" evidence="1">
    <location>
        <begin position="343"/>
        <end position="353"/>
    </location>
</feature>
<evidence type="ECO:0000313" key="3">
    <source>
        <dbReference type="Proteomes" id="UP000827549"/>
    </source>
</evidence>
<evidence type="ECO:0000313" key="2">
    <source>
        <dbReference type="EMBL" id="WOO84218.1"/>
    </source>
</evidence>
<feature type="region of interest" description="Disordered" evidence="1">
    <location>
        <begin position="1"/>
        <end position="32"/>
    </location>
</feature>
<sequence>MVRRVSREGSRHLSSAWSTTNDSASTGGAASEGKISLRDFLHRFDAGSTKQKVKGLPNVLFDPPSPGQMAQLEAITIFGLDIPPVDVGDAEDDYVPDYGFSDGSGDEGAPSSVAKPYSPEVLVQVQIPRAGDSNNAPINDVEEDDEAAAAAYYASEDRFEEDDDNVQDDDAVEEPDQHHPTRHLNLATPSPAIPQPVAKHRTPLILSSDDDEIVIRKDTAQRRQQVRRRPRGESSFQTPQREVVEADEPEVVAESAGEKDDAGDGSDGDLSDYERESRQRGDTELDRPSEAPEADDAIVVEDQGADDIATDDADVGNDEIDADEPHQACTDEIDADEPASGAATRQLTSTQSRGHAEEIDSSLSHHSNSQSSAHYNHTTHPLSSPRPAASPPQPGDRTPVRPPKRRREAEASTVSNDSAASTSTSRSAKRLRRSPAPSTAPPAEQRTPATPPTSMFSFGGRMNPLTWFSRKSKTSQESAASKGDEDDIQAEPAEAAEGEEAAGFIKATPSSPSPPLKEDLDVHDGQGIPAAPRRQKFNGELSRDLAPLFRVKGLTAAQTKKLLEKGLDARAKQRKSLAGRKSDTQRRA</sequence>
<feature type="compositionally biased region" description="Low complexity" evidence="1">
    <location>
        <begin position="434"/>
        <end position="443"/>
    </location>
</feature>
<evidence type="ECO:0000256" key="1">
    <source>
        <dbReference type="SAM" id="MobiDB-lite"/>
    </source>
</evidence>
<feature type="compositionally biased region" description="Low complexity" evidence="1">
    <location>
        <begin position="411"/>
        <end position="426"/>
    </location>
</feature>
<dbReference type="GeneID" id="87810911"/>
<accession>A0AAF0YII3</accession>
<feature type="region of interest" description="Disordered" evidence="1">
    <location>
        <begin position="153"/>
        <end position="539"/>
    </location>
</feature>
<feature type="compositionally biased region" description="Acidic residues" evidence="1">
    <location>
        <begin position="292"/>
        <end position="322"/>
    </location>
</feature>
<dbReference type="EMBL" id="CP086718">
    <property type="protein sequence ID" value="WOO84218.1"/>
    <property type="molecule type" value="Genomic_DNA"/>
</dbReference>
<dbReference type="Proteomes" id="UP000827549">
    <property type="component" value="Chromosome 5"/>
</dbReference>
<feature type="compositionally biased region" description="Basic and acidic residues" evidence="1">
    <location>
        <begin position="272"/>
        <end position="290"/>
    </location>
</feature>
<feature type="compositionally biased region" description="Low complexity" evidence="1">
    <location>
        <begin position="361"/>
        <end position="387"/>
    </location>
</feature>
<protein>
    <submittedName>
        <fullName evidence="2">Uncharacterized protein</fullName>
    </submittedName>
</protein>
<keyword evidence="3" id="KW-1185">Reference proteome</keyword>
<feature type="compositionally biased region" description="Basic and acidic residues" evidence="1">
    <location>
        <begin position="1"/>
        <end position="11"/>
    </location>
</feature>
<feature type="region of interest" description="Disordered" evidence="1">
    <location>
        <begin position="565"/>
        <end position="588"/>
    </location>
</feature>
<feature type="region of interest" description="Disordered" evidence="1">
    <location>
        <begin position="88"/>
        <end position="114"/>
    </location>
</feature>
<organism evidence="2 3">
    <name type="scientific">Vanrija pseudolonga</name>
    <dbReference type="NCBI Taxonomy" id="143232"/>
    <lineage>
        <taxon>Eukaryota</taxon>
        <taxon>Fungi</taxon>
        <taxon>Dikarya</taxon>
        <taxon>Basidiomycota</taxon>
        <taxon>Agaricomycotina</taxon>
        <taxon>Tremellomycetes</taxon>
        <taxon>Trichosporonales</taxon>
        <taxon>Trichosporonaceae</taxon>
        <taxon>Vanrija</taxon>
    </lineage>
</organism>
<feature type="compositionally biased region" description="Acidic residues" evidence="1">
    <location>
        <begin position="158"/>
        <end position="174"/>
    </location>
</feature>
<dbReference type="AlphaFoldDB" id="A0AAF0YII3"/>
<proteinExistence type="predicted"/>
<feature type="compositionally biased region" description="Acidic residues" evidence="1">
    <location>
        <begin position="484"/>
        <end position="500"/>
    </location>
</feature>
<gene>
    <name evidence="2" type="ORF">LOC62_05G007739</name>
</gene>
<reference evidence="2" key="1">
    <citation type="submission" date="2023-10" db="EMBL/GenBank/DDBJ databases">
        <authorList>
            <person name="Noh H."/>
        </authorList>
    </citation>
    <scope>NUCLEOTIDE SEQUENCE</scope>
    <source>
        <strain evidence="2">DUCC4014</strain>
    </source>
</reference>
<feature type="compositionally biased region" description="Polar residues" evidence="1">
    <location>
        <begin position="12"/>
        <end position="28"/>
    </location>
</feature>
<dbReference type="RefSeq" id="XP_062630244.1">
    <property type="nucleotide sequence ID" value="XM_062774260.1"/>
</dbReference>
<name>A0AAF0YII3_9TREE</name>